<dbReference type="Gene3D" id="1.10.510.10">
    <property type="entry name" value="Transferase(Phosphotransferase) domain 1"/>
    <property type="match status" value="2"/>
</dbReference>
<dbReference type="SUPFAM" id="SSF56112">
    <property type="entry name" value="Protein kinase-like (PK-like)"/>
    <property type="match status" value="1"/>
</dbReference>
<dbReference type="InterPro" id="IPR019734">
    <property type="entry name" value="TPR_rpt"/>
</dbReference>
<evidence type="ECO:0000256" key="6">
    <source>
        <dbReference type="PROSITE-ProRule" id="PRU10141"/>
    </source>
</evidence>
<dbReference type="GO" id="GO:0004674">
    <property type="term" value="F:protein serine/threonine kinase activity"/>
    <property type="evidence" value="ECO:0007669"/>
    <property type="project" value="UniProtKB-EC"/>
</dbReference>
<keyword evidence="4 6" id="KW-0067">ATP-binding</keyword>
<name>A0A5C5ZXQ7_9BACT</name>
<dbReference type="OrthoDB" id="6111975at2"/>
<dbReference type="InterPro" id="IPR000719">
    <property type="entry name" value="Prot_kinase_dom"/>
</dbReference>
<feature type="region of interest" description="Disordered" evidence="7">
    <location>
        <begin position="273"/>
        <end position="298"/>
    </location>
</feature>
<keyword evidence="2 6" id="KW-0547">Nucleotide-binding</keyword>
<evidence type="ECO:0000256" key="2">
    <source>
        <dbReference type="ARBA" id="ARBA00022741"/>
    </source>
</evidence>
<dbReference type="Proteomes" id="UP000320176">
    <property type="component" value="Unassembled WGS sequence"/>
</dbReference>
<dbReference type="EC" id="2.7.11.1" evidence="10"/>
<dbReference type="PANTHER" id="PTHR43289">
    <property type="entry name" value="MITOGEN-ACTIVATED PROTEIN KINASE KINASE KINASE 20-RELATED"/>
    <property type="match status" value="1"/>
</dbReference>
<keyword evidence="11" id="KW-1185">Reference proteome</keyword>
<dbReference type="PROSITE" id="PS50005">
    <property type="entry name" value="TPR"/>
    <property type="match status" value="1"/>
</dbReference>
<dbReference type="Gene3D" id="1.25.40.10">
    <property type="entry name" value="Tetratricopeptide repeat domain"/>
    <property type="match status" value="2"/>
</dbReference>
<evidence type="ECO:0000256" key="4">
    <source>
        <dbReference type="ARBA" id="ARBA00022840"/>
    </source>
</evidence>
<feature type="transmembrane region" description="Helical" evidence="8">
    <location>
        <begin position="509"/>
        <end position="528"/>
    </location>
</feature>
<dbReference type="InterPro" id="IPR017441">
    <property type="entry name" value="Protein_kinase_ATP_BS"/>
</dbReference>
<comment type="caution">
    <text evidence="10">The sequence shown here is derived from an EMBL/GenBank/DDBJ whole genome shotgun (WGS) entry which is preliminary data.</text>
</comment>
<evidence type="ECO:0000256" key="1">
    <source>
        <dbReference type="ARBA" id="ARBA00022679"/>
    </source>
</evidence>
<reference evidence="10 11" key="1">
    <citation type="submission" date="2019-02" db="EMBL/GenBank/DDBJ databases">
        <title>Deep-cultivation of Planctomycetes and their phenomic and genomic characterization uncovers novel biology.</title>
        <authorList>
            <person name="Wiegand S."/>
            <person name="Jogler M."/>
            <person name="Boedeker C."/>
            <person name="Pinto D."/>
            <person name="Vollmers J."/>
            <person name="Rivas-Marin E."/>
            <person name="Kohn T."/>
            <person name="Peeters S.H."/>
            <person name="Heuer A."/>
            <person name="Rast P."/>
            <person name="Oberbeckmann S."/>
            <person name="Bunk B."/>
            <person name="Jeske O."/>
            <person name="Meyerdierks A."/>
            <person name="Storesund J.E."/>
            <person name="Kallscheuer N."/>
            <person name="Luecker S."/>
            <person name="Lage O.M."/>
            <person name="Pohl T."/>
            <person name="Merkel B.J."/>
            <person name="Hornburger P."/>
            <person name="Mueller R.-W."/>
            <person name="Bruemmer F."/>
            <person name="Labrenz M."/>
            <person name="Spormann A.M."/>
            <person name="Op Den Camp H."/>
            <person name="Overmann J."/>
            <person name="Amann R."/>
            <person name="Jetten M.S.M."/>
            <person name="Mascher T."/>
            <person name="Medema M.H."/>
            <person name="Devos D.P."/>
            <person name="Kaster A.-K."/>
            <person name="Ovreas L."/>
            <person name="Rohde M."/>
            <person name="Galperin M.Y."/>
            <person name="Jogler C."/>
        </authorList>
    </citation>
    <scope>NUCLEOTIDE SEQUENCE [LARGE SCALE GENOMIC DNA]</scope>
    <source>
        <strain evidence="10 11">Pla52n</strain>
    </source>
</reference>
<organism evidence="10 11">
    <name type="scientific">Stieleria varia</name>
    <dbReference type="NCBI Taxonomy" id="2528005"/>
    <lineage>
        <taxon>Bacteria</taxon>
        <taxon>Pseudomonadati</taxon>
        <taxon>Planctomycetota</taxon>
        <taxon>Planctomycetia</taxon>
        <taxon>Pirellulales</taxon>
        <taxon>Pirellulaceae</taxon>
        <taxon>Stieleria</taxon>
    </lineage>
</organism>
<dbReference type="Pfam" id="PF00069">
    <property type="entry name" value="Pkinase"/>
    <property type="match status" value="1"/>
</dbReference>
<keyword evidence="8" id="KW-0472">Membrane</keyword>
<protein>
    <submittedName>
        <fullName evidence="10">Serine/threonine-protein kinase PknL</fullName>
        <ecNumber evidence="10">2.7.11.1</ecNumber>
    </submittedName>
</protein>
<keyword evidence="3 10" id="KW-0418">Kinase</keyword>
<evidence type="ECO:0000313" key="10">
    <source>
        <dbReference type="EMBL" id="TWT92434.1"/>
    </source>
</evidence>
<keyword evidence="8" id="KW-1133">Transmembrane helix</keyword>
<dbReference type="AlphaFoldDB" id="A0A5C5ZXQ7"/>
<dbReference type="SMART" id="SM00220">
    <property type="entry name" value="S_TKc"/>
    <property type="match status" value="1"/>
</dbReference>
<keyword evidence="8" id="KW-0812">Transmembrane</keyword>
<accession>A0A5C5ZXQ7</accession>
<dbReference type="EMBL" id="SJPN01000011">
    <property type="protein sequence ID" value="TWT92434.1"/>
    <property type="molecule type" value="Genomic_DNA"/>
</dbReference>
<keyword evidence="1 10" id="KW-0808">Transferase</keyword>
<sequence>MIDKRYTITTDASSEVEELLARFERDRSQDVVDLSDYLLPDDDPAHSAVVTELCRIDMERAFEEGKNSQASIYTESFPEVFCDETHRTQLVFEEYRLRRRAGEDIDPMEIAGRYGIDGSRWPKLKLGSGESGRAMSTTRRFRKEDLAVQSVKYPRTGDIFAGYPLGERLGEGAFSRVFLARQPDLASRPVVLKVTPMATDESDRLARLQHTHIIPVYSVHREGDLSCICMPFLGATTLADLSQLSERWASLDGPAIELVSTIVDRRRSTISMVQGNPSPASAVDESGEPDETETSHEGVGLEQYAKLGYVDALLRIVTGAAEGLAHAHQRGIIHRDLKPANILVGDDGNALLLDFNLATASYEPKTKIVGGTLPYMSPQQLAALENGHPPDARDDVFSMGVILYELLTGHLPFDCPRAGEEFELSRVIADRRRSPREVHSRNKHVSVGLSDIISRCVAPDREDRYGDATELLEDLNCHRQNLPLLHAPNRSIRERLTKWSARHPSITSASFAGSLAALLLVACVFLIYQRGQKIARFDAKFQWQDFQNEATVAITALSSPGRESELLLDGVGHARQLVNHWIDPATLDWNSEALANHLEHESRVQLSQQVSRLAYLMADAETDIGIRSGAKSRVSHRESALKWNRVAAAFDSRMSHMLNEQDLRIRQLFEGGPSDLSITEIKPNSSDLRLLAASRSTDAATLRELANAQLSNEPTNVALWFYRAIANARLGDWNSAVASMDACNSLQPRSLTILFNRGLFHLSAGDARAAIGDFTECVAIKPDMLTARFNRAVAAEQMGQYQLALDDLNAVLESDRATTRMVLMRRRIHQTLGNDVAAQADLLTAMSIPPRDANDWVARGVARLDKEPKRAIEDFLSALKIDPSHFDALQNVAHVYAERLNEPRQALPYLDRLVSAWPSKASPVSSRGIIHARLAALDSAIADAKAAEALEPGPREQLQIAGIYAISQAGINNTENVLPRDEANTLAIRWLGRALRNDPSLAKIASVDVDLASLRRETVFRRLVGSAMTLQSSDKEQVRDPR</sequence>
<evidence type="ECO:0000256" key="7">
    <source>
        <dbReference type="SAM" id="MobiDB-lite"/>
    </source>
</evidence>
<dbReference type="CDD" id="cd14014">
    <property type="entry name" value="STKc_PknB_like"/>
    <property type="match status" value="1"/>
</dbReference>
<dbReference type="PROSITE" id="PS00108">
    <property type="entry name" value="PROTEIN_KINASE_ST"/>
    <property type="match status" value="1"/>
</dbReference>
<dbReference type="PANTHER" id="PTHR43289:SF6">
    <property type="entry name" value="SERINE_THREONINE-PROTEIN KINASE NEKL-3"/>
    <property type="match status" value="1"/>
</dbReference>
<gene>
    <name evidence="10" type="primary">pknL_3</name>
    <name evidence="10" type="ORF">Pla52n_63080</name>
</gene>
<proteinExistence type="predicted"/>
<dbReference type="InterPro" id="IPR008271">
    <property type="entry name" value="Ser/Thr_kinase_AS"/>
</dbReference>
<dbReference type="SUPFAM" id="SSF48452">
    <property type="entry name" value="TPR-like"/>
    <property type="match status" value="2"/>
</dbReference>
<evidence type="ECO:0000256" key="5">
    <source>
        <dbReference type="PROSITE-ProRule" id="PRU00339"/>
    </source>
</evidence>
<dbReference type="PROSITE" id="PS50011">
    <property type="entry name" value="PROTEIN_KINASE_DOM"/>
    <property type="match status" value="1"/>
</dbReference>
<evidence type="ECO:0000256" key="3">
    <source>
        <dbReference type="ARBA" id="ARBA00022777"/>
    </source>
</evidence>
<keyword evidence="5" id="KW-0802">TPR repeat</keyword>
<evidence type="ECO:0000313" key="11">
    <source>
        <dbReference type="Proteomes" id="UP000320176"/>
    </source>
</evidence>
<dbReference type="InterPro" id="IPR011009">
    <property type="entry name" value="Kinase-like_dom_sf"/>
</dbReference>
<feature type="binding site" evidence="6">
    <location>
        <position position="193"/>
    </location>
    <ligand>
        <name>ATP</name>
        <dbReference type="ChEBI" id="CHEBI:30616"/>
    </ligand>
</feature>
<dbReference type="SMART" id="SM00028">
    <property type="entry name" value="TPR"/>
    <property type="match status" value="6"/>
</dbReference>
<evidence type="ECO:0000256" key="8">
    <source>
        <dbReference type="SAM" id="Phobius"/>
    </source>
</evidence>
<dbReference type="PROSITE" id="PS00107">
    <property type="entry name" value="PROTEIN_KINASE_ATP"/>
    <property type="match status" value="1"/>
</dbReference>
<dbReference type="RefSeq" id="WP_146523220.1">
    <property type="nucleotide sequence ID" value="NZ_CP151726.1"/>
</dbReference>
<feature type="repeat" description="TPR" evidence="5">
    <location>
        <begin position="751"/>
        <end position="784"/>
    </location>
</feature>
<dbReference type="GO" id="GO:0005524">
    <property type="term" value="F:ATP binding"/>
    <property type="evidence" value="ECO:0007669"/>
    <property type="project" value="UniProtKB-UniRule"/>
</dbReference>
<dbReference type="InterPro" id="IPR011990">
    <property type="entry name" value="TPR-like_helical_dom_sf"/>
</dbReference>
<evidence type="ECO:0000259" key="9">
    <source>
        <dbReference type="PROSITE" id="PS50011"/>
    </source>
</evidence>
<feature type="domain" description="Protein kinase" evidence="9">
    <location>
        <begin position="163"/>
        <end position="485"/>
    </location>
</feature>